<protein>
    <submittedName>
        <fullName evidence="1">Uncharacterized protein</fullName>
    </submittedName>
</protein>
<dbReference type="OrthoDB" id="8781732at2"/>
<accession>A0A3A3G376</accession>
<comment type="caution">
    <text evidence="1">The sequence shown here is derived from an EMBL/GenBank/DDBJ whole genome shotgun (WGS) entry which is preliminary data.</text>
</comment>
<sequence>MNLADIVQGNWLEGLATAIPAIHAIPDREGAPTIATIAKIAVANPPKEKTIVQIDPFLDRRDRLHRAGLSEDDAALMAFKLERRDLEQDDRHLCIECSHLHGGAKVWRCTQWHMRQQTGPDIPSDLVTVILHRCGGFNGRLEAAA</sequence>
<proteinExistence type="predicted"/>
<dbReference type="Proteomes" id="UP000266327">
    <property type="component" value="Unassembled WGS sequence"/>
</dbReference>
<evidence type="ECO:0000313" key="1">
    <source>
        <dbReference type="EMBL" id="RJG01269.1"/>
    </source>
</evidence>
<dbReference type="EMBL" id="QYUQ01000002">
    <property type="protein sequence ID" value="RJG01269.1"/>
    <property type="molecule type" value="Genomic_DNA"/>
</dbReference>
<evidence type="ECO:0000313" key="2">
    <source>
        <dbReference type="Proteomes" id="UP000266327"/>
    </source>
</evidence>
<reference evidence="2" key="1">
    <citation type="submission" date="2018-09" db="EMBL/GenBank/DDBJ databases">
        <authorList>
            <person name="Zhu H."/>
        </authorList>
    </citation>
    <scope>NUCLEOTIDE SEQUENCE [LARGE SCALE GENOMIC DNA]</scope>
    <source>
        <strain evidence="2">K1S02-23</strain>
    </source>
</reference>
<organism evidence="1 2">
    <name type="scientific">Noviherbaspirillum sedimenti</name>
    <dbReference type="NCBI Taxonomy" id="2320865"/>
    <lineage>
        <taxon>Bacteria</taxon>
        <taxon>Pseudomonadati</taxon>
        <taxon>Pseudomonadota</taxon>
        <taxon>Betaproteobacteria</taxon>
        <taxon>Burkholderiales</taxon>
        <taxon>Oxalobacteraceae</taxon>
        <taxon>Noviherbaspirillum</taxon>
    </lineage>
</organism>
<name>A0A3A3G376_9BURK</name>
<keyword evidence="2" id="KW-1185">Reference proteome</keyword>
<gene>
    <name evidence="1" type="ORF">D3878_06455</name>
</gene>
<dbReference type="AlphaFoldDB" id="A0A3A3G376"/>
<dbReference type="RefSeq" id="WP_119784719.1">
    <property type="nucleotide sequence ID" value="NZ_QYUQ01000002.1"/>
</dbReference>